<dbReference type="Proteomes" id="UP000801492">
    <property type="component" value="Unassembled WGS sequence"/>
</dbReference>
<feature type="region of interest" description="Disordered" evidence="1">
    <location>
        <begin position="252"/>
        <end position="278"/>
    </location>
</feature>
<proteinExistence type="predicted"/>
<dbReference type="EMBL" id="VTPC01090816">
    <property type="protein sequence ID" value="KAF2881293.1"/>
    <property type="molecule type" value="Genomic_DNA"/>
</dbReference>
<accession>A0A8K0G0G9</accession>
<reference evidence="2" key="1">
    <citation type="submission" date="2019-08" db="EMBL/GenBank/DDBJ databases">
        <title>The genome of the North American firefly Photinus pyralis.</title>
        <authorList>
            <consortium name="Photinus pyralis genome working group"/>
            <person name="Fallon T.R."/>
            <person name="Sander Lower S.E."/>
            <person name="Weng J.-K."/>
        </authorList>
    </citation>
    <scope>NUCLEOTIDE SEQUENCE</scope>
    <source>
        <strain evidence="2">TRF0915ILg1</strain>
        <tissue evidence="2">Whole body</tissue>
    </source>
</reference>
<evidence type="ECO:0000256" key="1">
    <source>
        <dbReference type="SAM" id="MobiDB-lite"/>
    </source>
</evidence>
<dbReference type="AlphaFoldDB" id="A0A8K0G0G9"/>
<evidence type="ECO:0008006" key="4">
    <source>
        <dbReference type="Google" id="ProtNLM"/>
    </source>
</evidence>
<keyword evidence="3" id="KW-1185">Reference proteome</keyword>
<evidence type="ECO:0000313" key="2">
    <source>
        <dbReference type="EMBL" id="KAF2881293.1"/>
    </source>
</evidence>
<organism evidence="2 3">
    <name type="scientific">Ignelater luminosus</name>
    <name type="common">Cucubano</name>
    <name type="synonym">Pyrophorus luminosus</name>
    <dbReference type="NCBI Taxonomy" id="2038154"/>
    <lineage>
        <taxon>Eukaryota</taxon>
        <taxon>Metazoa</taxon>
        <taxon>Ecdysozoa</taxon>
        <taxon>Arthropoda</taxon>
        <taxon>Hexapoda</taxon>
        <taxon>Insecta</taxon>
        <taxon>Pterygota</taxon>
        <taxon>Neoptera</taxon>
        <taxon>Endopterygota</taxon>
        <taxon>Coleoptera</taxon>
        <taxon>Polyphaga</taxon>
        <taxon>Elateriformia</taxon>
        <taxon>Elateroidea</taxon>
        <taxon>Elateridae</taxon>
        <taxon>Agrypninae</taxon>
        <taxon>Pyrophorini</taxon>
        <taxon>Ignelater</taxon>
    </lineage>
</organism>
<protein>
    <recommendedName>
        <fullName evidence="4">Retrotransposon gag domain-containing protein</fullName>
    </recommendedName>
</protein>
<dbReference type="OrthoDB" id="7466780at2759"/>
<comment type="caution">
    <text evidence="2">The sequence shown here is derived from an EMBL/GenBank/DDBJ whole genome shotgun (WGS) entry which is preliminary data.</text>
</comment>
<name>A0A8K0G0G9_IGNLU</name>
<feature type="compositionally biased region" description="Polar residues" evidence="1">
    <location>
        <begin position="267"/>
        <end position="278"/>
    </location>
</feature>
<gene>
    <name evidence="2" type="ORF">ILUMI_24881</name>
</gene>
<sequence length="697" mass="80812">MSVHETNVTIVTTPTITAAKAIADFLPTFDRDSYQLESFIHRCDKFHNTYGKTNDNSLNDFVFNVICSKLKSDVSNFLMCRPDLTDWPQVKTALREHLGDKIDRQTLTREFLQLTKYRNETILDFLDRLKQLKSRIEVKIQTDAVLTQSQKTLLINQNELNALDVLAANSDDKLRLLLDLKQPGDLSEARDLIPMQPKILNFQQPPPQFQSNQSLIQRPKFPSQPIPIQPRQVTRTYPTNWQVIGKPINVFAPKNSHKPTGPPEPMSITSKNPSIKQPSMQRNFFRTSGPSNFISEELYNTETQLESEDNTSLDPFYTGCHCSMLRPYIAEKYFPDTIFRKRTPIPTCAETKFSHFKAKIPLLEEFNISDSFKFILFPFHDYFDGILGLGDLRRLGLTMNLQTQRLCNKRLEIPFSYRTDFQTQKAEIPPESIVVKEIKTSLPDNVEIITKDIICSQNSVEFPACITKVENQVAKIEIKNPTKQTQIVNLNFDFLKQYGPPFDPDNFGCYHVEDMITRSDVHDDNSISIDDLQIDHLNSEEKTALEKLLDFRNPIEITNKEQLPNYVTEHTRLIEIMSNQLYDKLDKKQRQNLERENRHRKRSIEINTEKPLYTKEFGNRAQKDKSLFTKINNPKIVGDNKILSNNKITHQRQLKSKRKLIVPGPQDELDEHSSNSAYDDTPLSKRLQSIIRSYYYN</sequence>
<evidence type="ECO:0000313" key="3">
    <source>
        <dbReference type="Proteomes" id="UP000801492"/>
    </source>
</evidence>